<organism evidence="6 7">
    <name type="scientific">Phytophthora palmivora</name>
    <dbReference type="NCBI Taxonomy" id="4796"/>
    <lineage>
        <taxon>Eukaryota</taxon>
        <taxon>Sar</taxon>
        <taxon>Stramenopiles</taxon>
        <taxon>Oomycota</taxon>
        <taxon>Peronosporomycetes</taxon>
        <taxon>Peronosporales</taxon>
        <taxon>Peronosporaceae</taxon>
        <taxon>Phytophthora</taxon>
    </lineage>
</organism>
<keyword evidence="4 5" id="KW-0732">Signal</keyword>
<dbReference type="GO" id="GO:0005576">
    <property type="term" value="C:extracellular region"/>
    <property type="evidence" value="ECO:0007669"/>
    <property type="project" value="UniProtKB-SubCell"/>
</dbReference>
<gene>
    <name evidence="6" type="ORF">PHPALM_15190</name>
</gene>
<comment type="caution">
    <text evidence="6">The sequence shown here is derived from an EMBL/GenBank/DDBJ whole genome shotgun (WGS) entry which is preliminary data.</text>
</comment>
<proteinExistence type="inferred from homology"/>
<protein>
    <recommendedName>
        <fullName evidence="5">RxLR effector protein</fullName>
    </recommendedName>
</protein>
<evidence type="ECO:0000256" key="3">
    <source>
        <dbReference type="ARBA" id="ARBA00022525"/>
    </source>
</evidence>
<evidence type="ECO:0000256" key="5">
    <source>
        <dbReference type="RuleBase" id="RU367124"/>
    </source>
</evidence>
<dbReference type="EMBL" id="NCKW01008117">
    <property type="protein sequence ID" value="POM68631.1"/>
    <property type="molecule type" value="Genomic_DNA"/>
</dbReference>
<evidence type="ECO:0000256" key="4">
    <source>
        <dbReference type="ARBA" id="ARBA00022729"/>
    </source>
</evidence>
<keyword evidence="7" id="KW-1185">Reference proteome</keyword>
<dbReference type="Pfam" id="PF16810">
    <property type="entry name" value="RXLR"/>
    <property type="match status" value="1"/>
</dbReference>
<evidence type="ECO:0000313" key="7">
    <source>
        <dbReference type="Proteomes" id="UP000237271"/>
    </source>
</evidence>
<reference evidence="6 7" key="1">
    <citation type="journal article" date="2017" name="Genome Biol. Evol.">
        <title>Phytophthora megakarya and P. palmivora, closely related causal agents of cacao black pod rot, underwent increases in genome sizes and gene numbers by different mechanisms.</title>
        <authorList>
            <person name="Ali S.S."/>
            <person name="Shao J."/>
            <person name="Lary D.J."/>
            <person name="Kronmiller B."/>
            <person name="Shen D."/>
            <person name="Strem M.D."/>
            <person name="Amoako-Attah I."/>
            <person name="Akrofi A.Y."/>
            <person name="Begoude B.A."/>
            <person name="Ten Hoopen G.M."/>
            <person name="Coulibaly K."/>
            <person name="Kebe B.I."/>
            <person name="Melnick R.L."/>
            <person name="Guiltinan M.J."/>
            <person name="Tyler B.M."/>
            <person name="Meinhardt L.W."/>
            <person name="Bailey B.A."/>
        </authorList>
    </citation>
    <scope>NUCLEOTIDE SEQUENCE [LARGE SCALE GENOMIC DNA]</scope>
    <source>
        <strain evidence="7">sbr112.9</strain>
    </source>
</reference>
<evidence type="ECO:0000256" key="2">
    <source>
        <dbReference type="ARBA" id="ARBA00010400"/>
    </source>
</evidence>
<feature type="signal peptide" evidence="5">
    <location>
        <begin position="1"/>
        <end position="20"/>
    </location>
</feature>
<accession>A0A2P4XSV2</accession>
<comment type="similarity">
    <text evidence="2 5">Belongs to the RxLR effector family.</text>
</comment>
<comment type="function">
    <text evidence="5">Effector that suppresses plant defense responses during pathogen infection.</text>
</comment>
<dbReference type="AlphaFoldDB" id="A0A2P4XSV2"/>
<keyword evidence="3 5" id="KW-0964">Secreted</keyword>
<dbReference type="InterPro" id="IPR031825">
    <property type="entry name" value="RXLR"/>
</dbReference>
<dbReference type="OrthoDB" id="129107at2759"/>
<dbReference type="Proteomes" id="UP000237271">
    <property type="component" value="Unassembled WGS sequence"/>
</dbReference>
<evidence type="ECO:0000256" key="1">
    <source>
        <dbReference type="ARBA" id="ARBA00004613"/>
    </source>
</evidence>
<comment type="domain">
    <text evidence="5">The RxLR-dEER motif acts to carry the protein into the host cell cytoplasm through binding to cell surface phosphatidylinositol-3-phosphate.</text>
</comment>
<name>A0A2P4XSV2_9STRA</name>
<comment type="subcellular location">
    <subcellularLocation>
        <location evidence="1 5">Secreted</location>
    </subcellularLocation>
</comment>
<feature type="chain" id="PRO_5028503675" description="RxLR effector protein" evidence="5">
    <location>
        <begin position="21"/>
        <end position="186"/>
    </location>
</feature>
<evidence type="ECO:0000313" key="6">
    <source>
        <dbReference type="EMBL" id="POM68631.1"/>
    </source>
</evidence>
<sequence length="186" mass="21671">MRCAYVTLFVVYIFVATCSAVPTATDSERLSGVQQNDKTDFPSAVAVDEMSDTTKRSLRYRDTLVHDEYNTKNEERAVNIPGMSQLTTAAKKGASKTRRAFDRLQYKYWRMSGKTDENIYNIWVKQGKSIDEIYQMWLKVDKKPDEVYYMLKLNHYANPAAGDRFNTNIWLNYRNLFNDKHGISNY</sequence>